<comment type="PTM">
    <text evidence="6">Under oxidizing conditions two disulfide bonds are formed involving the reactive cysteines. Under reducing conditions zinc is bound to the reactive cysteines and the protein is inactive.</text>
</comment>
<name>A0AAW8B5H6_9GAMM</name>
<reference evidence="7" key="1">
    <citation type="journal article" date="2010" name="Int. J. Syst. Evol. Microbiol.">
        <title>Porticoccus litoralis gen. nov., sp. nov., a gammaproteobacterium isolated from the Yellow Sea.</title>
        <authorList>
            <person name="Oh H.M."/>
            <person name="Kim H."/>
            <person name="Kim K.M."/>
            <person name="Min G.S."/>
            <person name="Cho J.C."/>
        </authorList>
    </citation>
    <scope>NUCLEOTIDE SEQUENCE</scope>
    <source>
        <strain evidence="7">DSM 25064</strain>
    </source>
</reference>
<proteinExistence type="inferred from homology"/>
<dbReference type="GO" id="GO:0005737">
    <property type="term" value="C:cytoplasm"/>
    <property type="evidence" value="ECO:0007669"/>
    <property type="project" value="UniProtKB-SubCell"/>
</dbReference>
<dbReference type="Gene3D" id="1.10.287.480">
    <property type="entry name" value="helix hairpin bin"/>
    <property type="match status" value="1"/>
</dbReference>
<comment type="caution">
    <text evidence="7">The sequence shown here is derived from an EMBL/GenBank/DDBJ whole genome shotgun (WGS) entry which is preliminary data.</text>
</comment>
<dbReference type="Gene3D" id="3.90.1280.10">
    <property type="entry name" value="HSP33 redox switch-like"/>
    <property type="match status" value="1"/>
</dbReference>
<feature type="disulfide bond" description="Redox-active" evidence="6">
    <location>
        <begin position="237"/>
        <end position="239"/>
    </location>
</feature>
<dbReference type="InterPro" id="IPR000397">
    <property type="entry name" value="Heat_shock_Hsp33"/>
</dbReference>
<dbReference type="GO" id="GO:0051082">
    <property type="term" value="F:unfolded protein binding"/>
    <property type="evidence" value="ECO:0007669"/>
    <property type="project" value="UniProtKB-UniRule"/>
</dbReference>
<dbReference type="GO" id="GO:0042026">
    <property type="term" value="P:protein refolding"/>
    <property type="evidence" value="ECO:0007669"/>
    <property type="project" value="TreeGrafter"/>
</dbReference>
<gene>
    <name evidence="6 7" type="primary">hslO</name>
    <name evidence="7" type="ORF">Q8A57_05130</name>
</gene>
<keyword evidence="4 6" id="KW-0143">Chaperone</keyword>
<evidence type="ECO:0000313" key="7">
    <source>
        <dbReference type="EMBL" id="MDP1520348.1"/>
    </source>
</evidence>
<evidence type="ECO:0000313" key="8">
    <source>
        <dbReference type="Proteomes" id="UP001178354"/>
    </source>
</evidence>
<dbReference type="EMBL" id="JAUUUU010000002">
    <property type="protein sequence ID" value="MDP1520348.1"/>
    <property type="molecule type" value="Genomic_DNA"/>
</dbReference>
<dbReference type="PANTHER" id="PTHR30111">
    <property type="entry name" value="33 KDA CHAPERONIN"/>
    <property type="match status" value="1"/>
</dbReference>
<dbReference type="Gene3D" id="3.55.30.10">
    <property type="entry name" value="Hsp33 domain"/>
    <property type="match status" value="1"/>
</dbReference>
<dbReference type="RefSeq" id="WP_305169916.1">
    <property type="nucleotide sequence ID" value="NZ_JAUUUU010000002.1"/>
</dbReference>
<protein>
    <recommendedName>
        <fullName evidence="6">33 kDa chaperonin</fullName>
    </recommendedName>
    <alternativeName>
        <fullName evidence="6">Heat shock protein 33 homolog</fullName>
        <shortName evidence="6">HSP33</shortName>
    </alternativeName>
</protein>
<dbReference type="AlphaFoldDB" id="A0AAW8B5H6"/>
<dbReference type="InterPro" id="IPR016153">
    <property type="entry name" value="Heat_shock_Hsp33_N"/>
</dbReference>
<comment type="similarity">
    <text evidence="6">Belongs to the HSP33 family.</text>
</comment>
<dbReference type="GO" id="GO:0044183">
    <property type="term" value="F:protein folding chaperone"/>
    <property type="evidence" value="ECO:0007669"/>
    <property type="project" value="TreeGrafter"/>
</dbReference>
<dbReference type="InterPro" id="IPR016154">
    <property type="entry name" value="Heat_shock_Hsp33_C"/>
</dbReference>
<accession>A0AAW8B5H6</accession>
<evidence type="ECO:0000256" key="2">
    <source>
        <dbReference type="ARBA" id="ARBA00022833"/>
    </source>
</evidence>
<dbReference type="NCBIfam" id="NF001033">
    <property type="entry name" value="PRK00114.1"/>
    <property type="match status" value="1"/>
</dbReference>
<evidence type="ECO:0000256" key="5">
    <source>
        <dbReference type="ARBA" id="ARBA00023284"/>
    </source>
</evidence>
<reference evidence="7" key="2">
    <citation type="submission" date="2023-08" db="EMBL/GenBank/DDBJ databases">
        <authorList>
            <person name="Luo J."/>
        </authorList>
    </citation>
    <scope>NUCLEOTIDE SEQUENCE</scope>
    <source>
        <strain evidence="7">DSM 25064</strain>
    </source>
</reference>
<dbReference type="PANTHER" id="PTHR30111:SF1">
    <property type="entry name" value="33 KDA CHAPERONIN"/>
    <property type="match status" value="1"/>
</dbReference>
<keyword evidence="8" id="KW-1185">Reference proteome</keyword>
<dbReference type="Proteomes" id="UP001178354">
    <property type="component" value="Unassembled WGS sequence"/>
</dbReference>
<dbReference type="CDD" id="cd00498">
    <property type="entry name" value="Hsp33"/>
    <property type="match status" value="1"/>
</dbReference>
<evidence type="ECO:0000256" key="3">
    <source>
        <dbReference type="ARBA" id="ARBA00023157"/>
    </source>
</evidence>
<keyword evidence="3 6" id="KW-1015">Disulfide bond</keyword>
<feature type="disulfide bond" description="Redox-active" evidence="6">
    <location>
        <begin position="270"/>
        <end position="273"/>
    </location>
</feature>
<dbReference type="Pfam" id="PF01430">
    <property type="entry name" value="HSP33"/>
    <property type="match status" value="1"/>
</dbReference>
<keyword evidence="2 6" id="KW-0862">Zinc</keyword>
<evidence type="ECO:0000256" key="4">
    <source>
        <dbReference type="ARBA" id="ARBA00023186"/>
    </source>
</evidence>
<comment type="function">
    <text evidence="6">Redox regulated molecular chaperone. Protects both thermally unfolding and oxidatively damaged proteins from irreversible aggregation. Plays an important role in the bacterial defense system toward oxidative stress.</text>
</comment>
<sequence length="296" mass="33382">MSHADQLQRFIFEHSDIRGEILTLQDSYQRVLSNADYPAPVRELLGEFMAAVGLLSATLKFDGVLTLQAQGSGPLSTIMADCTRHHHLRAIARFDHEFEYEETLALQDLIGTGTLSLTITPNQGERYQGIVPLEADSLSGCLEDYFYQSEQLTTRIWLSAEASTETPRAAGLLIQALPHQKEADPEANKQLWEHVSQLAATVTPEEQLNLEHSELLYRLFHQDELRLFDPSPVQFACSCSEERIAQALTSLGQEELQGILEERGVIDIHCEFCHQHYGFHQADIDRLFDESPPTLH</sequence>
<keyword evidence="5 6" id="KW-0676">Redox-active center</keyword>
<organism evidence="7 8">
    <name type="scientific">Porticoccus litoralis</name>
    <dbReference type="NCBI Taxonomy" id="434086"/>
    <lineage>
        <taxon>Bacteria</taxon>
        <taxon>Pseudomonadati</taxon>
        <taxon>Pseudomonadota</taxon>
        <taxon>Gammaproteobacteria</taxon>
        <taxon>Cellvibrionales</taxon>
        <taxon>Porticoccaceae</taxon>
        <taxon>Porticoccus</taxon>
    </lineage>
</organism>
<comment type="subcellular location">
    <subcellularLocation>
        <location evidence="6">Cytoplasm</location>
    </subcellularLocation>
</comment>
<dbReference type="SUPFAM" id="SSF64397">
    <property type="entry name" value="Hsp33 domain"/>
    <property type="match status" value="1"/>
</dbReference>
<dbReference type="PIRSF" id="PIRSF005261">
    <property type="entry name" value="Heat_shock_Hsp33"/>
    <property type="match status" value="1"/>
</dbReference>
<dbReference type="HAMAP" id="MF_00117">
    <property type="entry name" value="HslO"/>
    <property type="match status" value="1"/>
</dbReference>
<dbReference type="InterPro" id="IPR023212">
    <property type="entry name" value="Hsp33_helix_hairpin_bin_dom_sf"/>
</dbReference>
<evidence type="ECO:0000256" key="1">
    <source>
        <dbReference type="ARBA" id="ARBA00022490"/>
    </source>
</evidence>
<dbReference type="SUPFAM" id="SSF118352">
    <property type="entry name" value="HSP33 redox switch-like"/>
    <property type="match status" value="1"/>
</dbReference>
<evidence type="ECO:0000256" key="6">
    <source>
        <dbReference type="HAMAP-Rule" id="MF_00117"/>
    </source>
</evidence>
<keyword evidence="1 6" id="KW-0963">Cytoplasm</keyword>